<evidence type="ECO:0008006" key="3">
    <source>
        <dbReference type="Google" id="ProtNLM"/>
    </source>
</evidence>
<dbReference type="EMBL" id="AVPJ01000002">
    <property type="protein sequence ID" value="KGN34398.1"/>
    <property type="molecule type" value="Genomic_DNA"/>
</dbReference>
<protein>
    <recommendedName>
        <fullName evidence="3">SGNH hydrolase-type esterase domain-containing protein</fullName>
    </recommendedName>
</protein>
<dbReference type="AlphaFoldDB" id="A0A0A0JB71"/>
<dbReference type="STRING" id="1385520.N802_12440"/>
<dbReference type="RefSeq" id="WP_052109381.1">
    <property type="nucleotide sequence ID" value="NZ_AVPJ01000002.1"/>
</dbReference>
<accession>A0A0A0JB71</accession>
<dbReference type="SUPFAM" id="SSF52266">
    <property type="entry name" value="SGNH hydrolase"/>
    <property type="match status" value="1"/>
</dbReference>
<proteinExistence type="predicted"/>
<reference evidence="1 2" key="1">
    <citation type="submission" date="2013-08" db="EMBL/GenBank/DDBJ databases">
        <title>The genome sequence of Knoellia sinensis.</title>
        <authorList>
            <person name="Zhu W."/>
            <person name="Wang G."/>
        </authorList>
    </citation>
    <scope>NUCLEOTIDE SEQUENCE [LARGE SCALE GENOMIC DNA]</scope>
    <source>
        <strain evidence="1 2">KCTC 19936</strain>
    </source>
</reference>
<organism evidence="1 2">
    <name type="scientific">Knoellia sinensis KCTC 19936</name>
    <dbReference type="NCBI Taxonomy" id="1385520"/>
    <lineage>
        <taxon>Bacteria</taxon>
        <taxon>Bacillati</taxon>
        <taxon>Actinomycetota</taxon>
        <taxon>Actinomycetes</taxon>
        <taxon>Micrococcales</taxon>
        <taxon>Intrasporangiaceae</taxon>
        <taxon>Knoellia</taxon>
    </lineage>
</organism>
<evidence type="ECO:0000313" key="1">
    <source>
        <dbReference type="EMBL" id="KGN34398.1"/>
    </source>
</evidence>
<keyword evidence="2" id="KW-1185">Reference proteome</keyword>
<dbReference type="Proteomes" id="UP000030002">
    <property type="component" value="Unassembled WGS sequence"/>
</dbReference>
<evidence type="ECO:0000313" key="2">
    <source>
        <dbReference type="Proteomes" id="UP000030002"/>
    </source>
</evidence>
<comment type="caution">
    <text evidence="1">The sequence shown here is derived from an EMBL/GenBank/DDBJ whole genome shotgun (WGS) entry which is preliminary data.</text>
</comment>
<name>A0A0A0JB71_9MICO</name>
<sequence length="117" mass="13090">MSPRAAWRDPRLWAGDRVHPSPIGHQRLATQVAHLLGLHTPAPRAPELEAAPQPSKWAQAVADEIEWWREHAAPHIARWATGASRRELVVPKWSVPVRPASTFPWLDVAPTERSATI</sequence>
<gene>
    <name evidence="1" type="ORF">N802_12440</name>
</gene>